<reference evidence="1 2" key="1">
    <citation type="submission" date="2016-04" db="EMBL/GenBank/DDBJ databases">
        <authorList>
            <person name="Qiu J."/>
        </authorList>
    </citation>
    <scope>NUCLEOTIDE SEQUENCE [LARGE SCALE GENOMIC DNA]</scope>
    <source>
        <strain evidence="1 2">JQ581</strain>
    </source>
</reference>
<organism evidence="1 2">
    <name type="scientific">Pseudomonas putida</name>
    <name type="common">Arthrobacter siderocapsulatus</name>
    <dbReference type="NCBI Taxonomy" id="303"/>
    <lineage>
        <taxon>Bacteria</taxon>
        <taxon>Pseudomonadati</taxon>
        <taxon>Pseudomonadota</taxon>
        <taxon>Gammaproteobacteria</taxon>
        <taxon>Pseudomonadales</taxon>
        <taxon>Pseudomonadaceae</taxon>
        <taxon>Pseudomonas</taxon>
    </lineage>
</organism>
<dbReference type="EMBL" id="CP050951">
    <property type="protein sequence ID" value="QJQ08215.1"/>
    <property type="molecule type" value="Genomic_DNA"/>
</dbReference>
<gene>
    <name evidence="1" type="ORF">A3L25_001835</name>
</gene>
<accession>A0AAP9SN40</accession>
<reference evidence="1 2" key="2">
    <citation type="submission" date="2020-04" db="EMBL/GenBank/DDBJ databases">
        <title>Complete genome sequence of Pseudomonas putida strain JQ581.</title>
        <authorList>
            <person name="Mu Y."/>
        </authorList>
    </citation>
    <scope>NUCLEOTIDE SEQUENCE [LARGE SCALE GENOMIC DNA]</scope>
    <source>
        <strain evidence="1 2">JQ581</strain>
    </source>
</reference>
<dbReference type="RefSeq" id="WP_063423997.1">
    <property type="nucleotide sequence ID" value="NZ_CP050951.1"/>
</dbReference>
<dbReference type="Proteomes" id="UP000076857">
    <property type="component" value="Chromosome"/>
</dbReference>
<proteinExistence type="predicted"/>
<sequence length="70" mass="8057">MNYKELLEGLAVHRLQPNDVLVLPDDFDHGHFEELRKALHQLNASPCLVVIGDVEKLDESDMNALGWYRK</sequence>
<protein>
    <submittedName>
        <fullName evidence="1">Uncharacterized protein</fullName>
    </submittedName>
</protein>
<name>A0AAP9SN40_PSEPU</name>
<dbReference type="AlphaFoldDB" id="A0AAP9SN40"/>
<evidence type="ECO:0000313" key="1">
    <source>
        <dbReference type="EMBL" id="QJQ08215.1"/>
    </source>
</evidence>
<evidence type="ECO:0000313" key="2">
    <source>
        <dbReference type="Proteomes" id="UP000076857"/>
    </source>
</evidence>